<feature type="compositionally biased region" description="Polar residues" evidence="5">
    <location>
        <begin position="1"/>
        <end position="13"/>
    </location>
</feature>
<evidence type="ECO:0000256" key="2">
    <source>
        <dbReference type="ARBA" id="ARBA00022771"/>
    </source>
</evidence>
<dbReference type="InterPro" id="IPR002893">
    <property type="entry name" value="Znf_MYND"/>
</dbReference>
<dbReference type="Proteomes" id="UP000654370">
    <property type="component" value="Unassembled WGS sequence"/>
</dbReference>
<dbReference type="PROSITE" id="PS01360">
    <property type="entry name" value="ZF_MYND_1"/>
    <property type="match status" value="1"/>
</dbReference>
<gene>
    <name evidence="7" type="ORF">INT43_001282</name>
</gene>
<dbReference type="OrthoDB" id="3257538at2759"/>
<evidence type="ECO:0000256" key="4">
    <source>
        <dbReference type="PROSITE-ProRule" id="PRU00134"/>
    </source>
</evidence>
<dbReference type="Gene3D" id="6.10.140.2220">
    <property type="match status" value="1"/>
</dbReference>
<comment type="caution">
    <text evidence="7">The sequence shown here is derived from an EMBL/GenBank/DDBJ whole genome shotgun (WGS) entry which is preliminary data.</text>
</comment>
<dbReference type="Pfam" id="PF13181">
    <property type="entry name" value="TPR_8"/>
    <property type="match status" value="2"/>
</dbReference>
<name>A0A8H7PL04_MORIS</name>
<dbReference type="SUPFAM" id="SSF144232">
    <property type="entry name" value="HIT/MYND zinc finger-like"/>
    <property type="match status" value="1"/>
</dbReference>
<keyword evidence="3" id="KW-0862">Zinc</keyword>
<dbReference type="GO" id="GO:0008270">
    <property type="term" value="F:zinc ion binding"/>
    <property type="evidence" value="ECO:0007669"/>
    <property type="project" value="UniProtKB-KW"/>
</dbReference>
<evidence type="ECO:0000256" key="1">
    <source>
        <dbReference type="ARBA" id="ARBA00022723"/>
    </source>
</evidence>
<dbReference type="EMBL" id="JAEPQZ010000011">
    <property type="protein sequence ID" value="KAG2175635.1"/>
    <property type="molecule type" value="Genomic_DNA"/>
</dbReference>
<dbReference type="AlphaFoldDB" id="A0A8H7PL04"/>
<protein>
    <recommendedName>
        <fullName evidence="6">MYND-type domain-containing protein</fullName>
    </recommendedName>
</protein>
<keyword evidence="8" id="KW-1185">Reference proteome</keyword>
<feature type="domain" description="MYND-type" evidence="6">
    <location>
        <begin position="357"/>
        <end position="402"/>
    </location>
</feature>
<dbReference type="Pfam" id="PF01753">
    <property type="entry name" value="zf-MYND"/>
    <property type="match status" value="1"/>
</dbReference>
<evidence type="ECO:0000256" key="5">
    <source>
        <dbReference type="SAM" id="MobiDB-lite"/>
    </source>
</evidence>
<dbReference type="PROSITE" id="PS50865">
    <property type="entry name" value="ZF_MYND_2"/>
    <property type="match status" value="1"/>
</dbReference>
<feature type="region of interest" description="Disordered" evidence="5">
    <location>
        <begin position="1"/>
        <end position="36"/>
    </location>
</feature>
<dbReference type="InterPro" id="IPR011990">
    <property type="entry name" value="TPR-like_helical_dom_sf"/>
</dbReference>
<evidence type="ECO:0000313" key="8">
    <source>
        <dbReference type="Proteomes" id="UP000654370"/>
    </source>
</evidence>
<sequence length="411" mass="45885">MVNAAETQIATSSAHEHVHGPDCKHDHAGESGSGEYQDRFLDGGNRIIAYDLLQAREKVNETDDPDAKRYFEAKELYRKGYELAMSIPPVLEGDVLDKHEEDIKTAAEDMVAAWVMDDKAAPMSERVLILGQQFEKVLLKNIPEEQQEGFFVKDSLLFSAWILLVGKQYDHCITTLTLALDTYNDLPVRMYFVRATCHLSNGDLDAGIADLKLCIEKEPTYPYPYSVLGSIYISNKNKEEAIKNFKLYLENGHADTADYTNSLYGLAFLTLDNKSEAAEYYEKGKKNEERFKDLYGSVPGLNDIKRRAILAHEPADKAKKMIAAAMPPVQPNAKIERLIEAGILGRPKSYPPSPEQCSECGSKHRQGEPGKSLLSCGACQSIWYCSRDCQKANYRKGHKAACASLKKAITA</sequence>
<reference evidence="7" key="1">
    <citation type="submission" date="2020-12" db="EMBL/GenBank/DDBJ databases">
        <title>Metabolic potential, ecology and presence of endohyphal bacteria is reflected in genomic diversity of Mucoromycotina.</title>
        <authorList>
            <person name="Muszewska A."/>
            <person name="Okrasinska A."/>
            <person name="Steczkiewicz K."/>
            <person name="Drgas O."/>
            <person name="Orlowska M."/>
            <person name="Perlinska-Lenart U."/>
            <person name="Aleksandrzak-Piekarczyk T."/>
            <person name="Szatraj K."/>
            <person name="Zielenkiewicz U."/>
            <person name="Pilsyk S."/>
            <person name="Malc E."/>
            <person name="Mieczkowski P."/>
            <person name="Kruszewska J.S."/>
            <person name="Biernat P."/>
            <person name="Pawlowska J."/>
        </authorList>
    </citation>
    <scope>NUCLEOTIDE SEQUENCE</scope>
    <source>
        <strain evidence="7">WA0000067209</strain>
    </source>
</reference>
<organism evidence="7 8">
    <name type="scientific">Mortierella isabellina</name>
    <name type="common">Filamentous fungus</name>
    <name type="synonym">Umbelopsis isabellina</name>
    <dbReference type="NCBI Taxonomy" id="91625"/>
    <lineage>
        <taxon>Eukaryota</taxon>
        <taxon>Fungi</taxon>
        <taxon>Fungi incertae sedis</taxon>
        <taxon>Mucoromycota</taxon>
        <taxon>Mucoromycotina</taxon>
        <taxon>Umbelopsidomycetes</taxon>
        <taxon>Umbelopsidales</taxon>
        <taxon>Umbelopsidaceae</taxon>
        <taxon>Umbelopsis</taxon>
    </lineage>
</organism>
<dbReference type="Gene3D" id="1.25.40.10">
    <property type="entry name" value="Tetratricopeptide repeat domain"/>
    <property type="match status" value="1"/>
</dbReference>
<accession>A0A8H7PL04</accession>
<dbReference type="InterPro" id="IPR019734">
    <property type="entry name" value="TPR_rpt"/>
</dbReference>
<proteinExistence type="predicted"/>
<evidence type="ECO:0000256" key="3">
    <source>
        <dbReference type="ARBA" id="ARBA00022833"/>
    </source>
</evidence>
<feature type="compositionally biased region" description="Basic and acidic residues" evidence="5">
    <location>
        <begin position="14"/>
        <end position="29"/>
    </location>
</feature>
<evidence type="ECO:0000259" key="6">
    <source>
        <dbReference type="PROSITE" id="PS50865"/>
    </source>
</evidence>
<keyword evidence="1" id="KW-0479">Metal-binding</keyword>
<dbReference type="SUPFAM" id="SSF48452">
    <property type="entry name" value="TPR-like"/>
    <property type="match status" value="1"/>
</dbReference>
<keyword evidence="2 4" id="KW-0863">Zinc-finger</keyword>
<evidence type="ECO:0000313" key="7">
    <source>
        <dbReference type="EMBL" id="KAG2175635.1"/>
    </source>
</evidence>